<organism evidence="2 3">
    <name type="scientific">[Clostridium] citroniae WAL-17108</name>
    <dbReference type="NCBI Taxonomy" id="742733"/>
    <lineage>
        <taxon>Bacteria</taxon>
        <taxon>Bacillati</taxon>
        <taxon>Bacillota</taxon>
        <taxon>Clostridia</taxon>
        <taxon>Lachnospirales</taxon>
        <taxon>Lachnospiraceae</taxon>
        <taxon>Enterocloster</taxon>
    </lineage>
</organism>
<dbReference type="Pfam" id="PF09346">
    <property type="entry name" value="SMI1_KNR4"/>
    <property type="match status" value="1"/>
</dbReference>
<dbReference type="Gene3D" id="3.40.1580.10">
    <property type="entry name" value="SMI1/KNR4-like"/>
    <property type="match status" value="1"/>
</dbReference>
<dbReference type="eggNOG" id="COG0457">
    <property type="taxonomic scope" value="Bacteria"/>
</dbReference>
<accession>G5HTT4</accession>
<reference evidence="2 3" key="1">
    <citation type="submission" date="2011-08" db="EMBL/GenBank/DDBJ databases">
        <title>The Genome Sequence of Clostridium citroniae WAL-17108.</title>
        <authorList>
            <consortium name="The Broad Institute Genome Sequencing Platform"/>
            <person name="Earl A."/>
            <person name="Ward D."/>
            <person name="Feldgarden M."/>
            <person name="Gevers D."/>
            <person name="Finegold S.M."/>
            <person name="Summanen P.H."/>
            <person name="Molitoris D.R."/>
            <person name="Vaisanen M.L."/>
            <person name="Daigneault M."/>
            <person name="Allen-Vercoe E."/>
            <person name="Young S.K."/>
            <person name="Zeng Q."/>
            <person name="Gargeya S."/>
            <person name="Fitzgerald M."/>
            <person name="Haas B."/>
            <person name="Abouelleil A."/>
            <person name="Alvarado L."/>
            <person name="Arachchi H.M."/>
            <person name="Berlin A."/>
            <person name="Brown A."/>
            <person name="Chapman S.B."/>
            <person name="Chen Z."/>
            <person name="Dunbar C."/>
            <person name="Freedman E."/>
            <person name="Gearin G."/>
            <person name="Gellesch M."/>
            <person name="Goldberg J."/>
            <person name="Griggs A."/>
            <person name="Gujja S."/>
            <person name="Heiman D."/>
            <person name="Howarth C."/>
            <person name="Larson L."/>
            <person name="Lui A."/>
            <person name="MacDonald P.J.P."/>
            <person name="Montmayeur A."/>
            <person name="Murphy C."/>
            <person name="Neiman D."/>
            <person name="Pearson M."/>
            <person name="Priest M."/>
            <person name="Roberts A."/>
            <person name="Saif S."/>
            <person name="Shea T."/>
            <person name="Shenoy N."/>
            <person name="Sisk P."/>
            <person name="Stolte C."/>
            <person name="Sykes S."/>
            <person name="Wortman J."/>
            <person name="Nusbaum C."/>
            <person name="Birren B."/>
        </authorList>
    </citation>
    <scope>NUCLEOTIDE SEQUENCE [LARGE SCALE GENOMIC DNA]</scope>
    <source>
        <strain evidence="2 3">WAL-17108</strain>
    </source>
</reference>
<evidence type="ECO:0000259" key="1">
    <source>
        <dbReference type="SMART" id="SM00860"/>
    </source>
</evidence>
<dbReference type="SMART" id="SM00860">
    <property type="entry name" value="SMI1_KNR4"/>
    <property type="match status" value="1"/>
</dbReference>
<dbReference type="Proteomes" id="UP000003763">
    <property type="component" value="Unassembled WGS sequence"/>
</dbReference>
<protein>
    <recommendedName>
        <fullName evidence="1">Knr4/Smi1-like domain-containing protein</fullName>
    </recommendedName>
</protein>
<evidence type="ECO:0000313" key="2">
    <source>
        <dbReference type="EMBL" id="EHE95134.1"/>
    </source>
</evidence>
<sequence>MVDTDYNPYTSQNAEAFYDQLKRWNDEDEYTCCIQVMNAVPADQRDYLFAYALARALENYTIIGDHEEGAPNYKRDKALLRAIEVLEAVREEGQGKAEWNMRMAYAYQYPHGQEVEALHYARRWAELYPEDEKAPAVIRECKAEMKKLQGSRRKKAKFVPGDTPLEEFDLNNFWDDNEYALKEYVREPPSDELIVRVEKEMGYKLPASYIWLMKQHNGGIPVNTCSPTNESTCWEEDHVAITGIFGIGREKAHALCGNLGS</sequence>
<evidence type="ECO:0000313" key="3">
    <source>
        <dbReference type="Proteomes" id="UP000003763"/>
    </source>
</evidence>
<dbReference type="InterPro" id="IPR018958">
    <property type="entry name" value="Knr4/Smi1-like_dom"/>
</dbReference>
<feature type="domain" description="Knr4/Smi1-like" evidence="1">
    <location>
        <begin position="188"/>
        <end position="247"/>
    </location>
</feature>
<dbReference type="AlphaFoldDB" id="G5HTT4"/>
<dbReference type="SUPFAM" id="SSF160631">
    <property type="entry name" value="SMI1/KNR4-like"/>
    <property type="match status" value="1"/>
</dbReference>
<gene>
    <name evidence="2" type="ORF">HMPREF9469_05996</name>
</gene>
<dbReference type="InterPro" id="IPR037883">
    <property type="entry name" value="Knr4/Smi1-like_sf"/>
</dbReference>
<dbReference type="EMBL" id="ADLJ01000057">
    <property type="protein sequence ID" value="EHE95134.1"/>
    <property type="molecule type" value="Genomic_DNA"/>
</dbReference>
<name>G5HTT4_9FIRM</name>
<dbReference type="HOGENOM" id="CLU_1064370_0_0_9"/>
<dbReference type="PATRIC" id="fig|742733.3.peg.6154"/>
<comment type="caution">
    <text evidence="2">The sequence shown here is derived from an EMBL/GenBank/DDBJ whole genome shotgun (WGS) entry which is preliminary data.</text>
</comment>
<proteinExistence type="predicted"/>